<keyword evidence="16" id="KW-1133">Transmembrane helix</keyword>
<dbReference type="InterPro" id="IPR017853">
    <property type="entry name" value="GH"/>
</dbReference>
<evidence type="ECO:0000256" key="6">
    <source>
        <dbReference type="ARBA" id="ARBA00022801"/>
    </source>
</evidence>
<keyword evidence="16" id="KW-0812">Transmembrane</keyword>
<evidence type="ECO:0000256" key="10">
    <source>
        <dbReference type="ARBA" id="ARBA00023316"/>
    </source>
</evidence>
<organism evidence="17 18">
    <name type="scientific">Phascolomyces articulosus</name>
    <dbReference type="NCBI Taxonomy" id="60185"/>
    <lineage>
        <taxon>Eukaryota</taxon>
        <taxon>Fungi</taxon>
        <taxon>Fungi incertae sedis</taxon>
        <taxon>Mucoromycota</taxon>
        <taxon>Mucoromycotina</taxon>
        <taxon>Mucoromycetes</taxon>
        <taxon>Mucorales</taxon>
        <taxon>Lichtheimiaceae</taxon>
        <taxon>Phascolomyces</taxon>
    </lineage>
</organism>
<sequence length="436" mass="49857">MQTNNRSEKYQEDPSYYQKNESITSNKQTPSEQEEGKKTSNDQCCGSKRASYILKGCIFTAILLIITALVVLPQVFGGLTSSGNNDDKARLPTPPSTDDPPTENSLPHKNNTFTPDPRLHQAFYGIDYTPHGTLYQQNCGIKYQDVIKDINILRQLTTRIRLYGMDCDQASLVLKAIKQLKINMGVVLTLWVDGNSVTYKRQYNAFWNLLKEFGGDHIIGVSVGNEAIFRKQIATNKLIQLIKDVKHKLTQSGYPHIPVYTTEIKDLPQLIPEEDAVLDNVHPFFAGTLAKDAANWTWEYFYNVDQFPTLLSAKQLGLDRAQTKPAVISEIGWPTHPKDRKVQAAEPSIDNQRILLETFVCEANRRQLPYFWFEFKDQPWKAVEFNETRESYWGLFDKDLKLKHARLPNCQVDQWQKGNHTVIQPEPLGSVDLLDY</sequence>
<dbReference type="AlphaFoldDB" id="A0AAD5PG53"/>
<comment type="similarity">
    <text evidence="3">Belongs to the glycosyl hydrolase 17 family.</text>
</comment>
<evidence type="ECO:0000313" key="17">
    <source>
        <dbReference type="EMBL" id="KAI9270362.1"/>
    </source>
</evidence>
<evidence type="ECO:0000256" key="15">
    <source>
        <dbReference type="SAM" id="MobiDB-lite"/>
    </source>
</evidence>
<dbReference type="GO" id="GO:0005886">
    <property type="term" value="C:plasma membrane"/>
    <property type="evidence" value="ECO:0007669"/>
    <property type="project" value="UniProtKB-SubCell"/>
</dbReference>
<evidence type="ECO:0000256" key="13">
    <source>
        <dbReference type="ARBA" id="ARBA00042373"/>
    </source>
</evidence>
<dbReference type="GO" id="GO:0000272">
    <property type="term" value="P:polysaccharide catabolic process"/>
    <property type="evidence" value="ECO:0007669"/>
    <property type="project" value="UniProtKB-KW"/>
</dbReference>
<dbReference type="GO" id="GO:0042973">
    <property type="term" value="F:glucan endo-1,3-beta-D-glucosidase activity"/>
    <property type="evidence" value="ECO:0007669"/>
    <property type="project" value="UniProtKB-EC"/>
</dbReference>
<feature type="compositionally biased region" description="Basic and acidic residues" evidence="15">
    <location>
        <begin position="1"/>
        <end position="12"/>
    </location>
</feature>
<reference evidence="17" key="1">
    <citation type="journal article" date="2022" name="IScience">
        <title>Evolution of zygomycete secretomes and the origins of terrestrial fungal ecologies.</title>
        <authorList>
            <person name="Chang Y."/>
            <person name="Wang Y."/>
            <person name="Mondo S."/>
            <person name="Ahrendt S."/>
            <person name="Andreopoulos W."/>
            <person name="Barry K."/>
            <person name="Beard J."/>
            <person name="Benny G.L."/>
            <person name="Blankenship S."/>
            <person name="Bonito G."/>
            <person name="Cuomo C."/>
            <person name="Desiro A."/>
            <person name="Gervers K.A."/>
            <person name="Hundley H."/>
            <person name="Kuo A."/>
            <person name="LaButti K."/>
            <person name="Lang B.F."/>
            <person name="Lipzen A."/>
            <person name="O'Donnell K."/>
            <person name="Pangilinan J."/>
            <person name="Reynolds N."/>
            <person name="Sandor L."/>
            <person name="Smith M.E."/>
            <person name="Tsang A."/>
            <person name="Grigoriev I.V."/>
            <person name="Stajich J.E."/>
            <person name="Spatafora J.W."/>
        </authorList>
    </citation>
    <scope>NUCLEOTIDE SEQUENCE</scope>
    <source>
        <strain evidence="17">RSA 2281</strain>
    </source>
</reference>
<keyword evidence="7 16" id="KW-0472">Membrane</keyword>
<keyword evidence="10" id="KW-0961">Cell wall biogenesis/degradation</keyword>
<accession>A0AAD5PG53</accession>
<dbReference type="PANTHER" id="PTHR16631">
    <property type="entry name" value="GLUCAN 1,3-BETA-GLUCOSIDASE"/>
    <property type="match status" value="1"/>
</dbReference>
<keyword evidence="18" id="KW-1185">Reference proteome</keyword>
<keyword evidence="6 17" id="KW-0378">Hydrolase</keyword>
<keyword evidence="8" id="KW-0325">Glycoprotein</keyword>
<dbReference type="SUPFAM" id="SSF51445">
    <property type="entry name" value="(Trans)glycosidases"/>
    <property type="match status" value="1"/>
</dbReference>
<evidence type="ECO:0000256" key="9">
    <source>
        <dbReference type="ARBA" id="ARBA00023277"/>
    </source>
</evidence>
<keyword evidence="11" id="KW-0624">Polysaccharide degradation</keyword>
<dbReference type="GO" id="GO:0071555">
    <property type="term" value="P:cell wall organization"/>
    <property type="evidence" value="ECO:0007669"/>
    <property type="project" value="UniProtKB-KW"/>
</dbReference>
<keyword evidence="5" id="KW-1003">Cell membrane</keyword>
<dbReference type="GO" id="GO:0005576">
    <property type="term" value="C:extracellular region"/>
    <property type="evidence" value="ECO:0007669"/>
    <property type="project" value="TreeGrafter"/>
</dbReference>
<keyword evidence="9" id="KW-0119">Carbohydrate metabolism</keyword>
<proteinExistence type="inferred from homology"/>
<dbReference type="EMBL" id="JAIXMP010000007">
    <property type="protein sequence ID" value="KAI9270362.1"/>
    <property type="molecule type" value="Genomic_DNA"/>
</dbReference>
<evidence type="ECO:0000256" key="1">
    <source>
        <dbReference type="ARBA" id="ARBA00000382"/>
    </source>
</evidence>
<comment type="catalytic activity">
    <reaction evidence="1">
        <text>Hydrolysis of (1-&gt;3)-beta-D-glucosidic linkages in (1-&gt;3)-beta-D-glucans.</text>
        <dbReference type="EC" id="3.2.1.39"/>
    </reaction>
</comment>
<dbReference type="Gene3D" id="3.20.20.80">
    <property type="entry name" value="Glycosidases"/>
    <property type="match status" value="2"/>
</dbReference>
<evidence type="ECO:0000256" key="4">
    <source>
        <dbReference type="ARBA" id="ARBA00012780"/>
    </source>
</evidence>
<feature type="compositionally biased region" description="Polar residues" evidence="15">
    <location>
        <begin position="17"/>
        <end position="31"/>
    </location>
</feature>
<evidence type="ECO:0000313" key="18">
    <source>
        <dbReference type="Proteomes" id="UP001209540"/>
    </source>
</evidence>
<gene>
    <name evidence="17" type="ORF">BDA99DRAFT_557198</name>
</gene>
<dbReference type="EC" id="3.2.1.39" evidence="4"/>
<evidence type="ECO:0000256" key="16">
    <source>
        <dbReference type="SAM" id="Phobius"/>
    </source>
</evidence>
<evidence type="ECO:0000256" key="8">
    <source>
        <dbReference type="ARBA" id="ARBA00023180"/>
    </source>
</evidence>
<dbReference type="Proteomes" id="UP001209540">
    <property type="component" value="Unassembled WGS sequence"/>
</dbReference>
<evidence type="ECO:0000256" key="14">
    <source>
        <dbReference type="ARBA" id="ARBA00043078"/>
    </source>
</evidence>
<evidence type="ECO:0000256" key="7">
    <source>
        <dbReference type="ARBA" id="ARBA00023136"/>
    </source>
</evidence>
<protein>
    <recommendedName>
        <fullName evidence="4">glucan endo-1,3-beta-D-glucosidase</fullName>
        <ecNumber evidence="4">3.2.1.39</ecNumber>
    </recommendedName>
    <alternativeName>
        <fullName evidence="14">Endo-1,3-beta-glucanase btgC</fullName>
    </alternativeName>
    <alternativeName>
        <fullName evidence="13">Laminarinase btgC</fullName>
    </alternativeName>
</protein>
<dbReference type="GO" id="GO:0009277">
    <property type="term" value="C:fungal-type cell wall"/>
    <property type="evidence" value="ECO:0007669"/>
    <property type="project" value="TreeGrafter"/>
</dbReference>
<comment type="caution">
    <text evidence="17">The sequence shown here is derived from an EMBL/GenBank/DDBJ whole genome shotgun (WGS) entry which is preliminary data.</text>
</comment>
<evidence type="ECO:0000256" key="2">
    <source>
        <dbReference type="ARBA" id="ARBA00004401"/>
    </source>
</evidence>
<feature type="region of interest" description="Disordered" evidence="15">
    <location>
        <begin position="1"/>
        <end position="43"/>
    </location>
</feature>
<feature type="transmembrane region" description="Helical" evidence="16">
    <location>
        <begin position="57"/>
        <end position="76"/>
    </location>
</feature>
<evidence type="ECO:0000256" key="11">
    <source>
        <dbReference type="ARBA" id="ARBA00023326"/>
    </source>
</evidence>
<comment type="function">
    <text evidence="12">Glucanases play a role in cell expansion during growth, in cell-cell fusion during mating, and in spore release during sporulation. This enzyme may be involved in beta-glucan degradation. Active on laminarin and lichenan.</text>
</comment>
<dbReference type="InterPro" id="IPR050732">
    <property type="entry name" value="Beta-glucan_modifiers"/>
</dbReference>
<dbReference type="PANTHER" id="PTHR16631:SF17">
    <property type="entry name" value="GLUCAN ENDO-1,3-BETA-GLUCOSIDASE BTGC"/>
    <property type="match status" value="1"/>
</dbReference>
<evidence type="ECO:0000256" key="3">
    <source>
        <dbReference type="ARBA" id="ARBA00008773"/>
    </source>
</evidence>
<dbReference type="GO" id="GO:0009986">
    <property type="term" value="C:cell surface"/>
    <property type="evidence" value="ECO:0007669"/>
    <property type="project" value="TreeGrafter"/>
</dbReference>
<evidence type="ECO:0000256" key="5">
    <source>
        <dbReference type="ARBA" id="ARBA00022475"/>
    </source>
</evidence>
<feature type="compositionally biased region" description="Polar residues" evidence="15">
    <location>
        <begin position="103"/>
        <end position="114"/>
    </location>
</feature>
<name>A0AAD5PG53_9FUNG</name>
<feature type="region of interest" description="Disordered" evidence="15">
    <location>
        <begin position="82"/>
        <end position="116"/>
    </location>
</feature>
<comment type="subcellular location">
    <subcellularLocation>
        <location evidence="2">Cell membrane</location>
        <topology evidence="2">Single-pass type II membrane protein</topology>
    </subcellularLocation>
</comment>
<evidence type="ECO:0000256" key="12">
    <source>
        <dbReference type="ARBA" id="ARBA00037649"/>
    </source>
</evidence>
<reference evidence="17" key="2">
    <citation type="submission" date="2023-02" db="EMBL/GenBank/DDBJ databases">
        <authorList>
            <consortium name="DOE Joint Genome Institute"/>
            <person name="Mondo S.J."/>
            <person name="Chang Y."/>
            <person name="Wang Y."/>
            <person name="Ahrendt S."/>
            <person name="Andreopoulos W."/>
            <person name="Barry K."/>
            <person name="Beard J."/>
            <person name="Benny G.L."/>
            <person name="Blankenship S."/>
            <person name="Bonito G."/>
            <person name="Cuomo C."/>
            <person name="Desiro A."/>
            <person name="Gervers K.A."/>
            <person name="Hundley H."/>
            <person name="Kuo A."/>
            <person name="LaButti K."/>
            <person name="Lang B.F."/>
            <person name="Lipzen A."/>
            <person name="O'Donnell K."/>
            <person name="Pangilinan J."/>
            <person name="Reynolds N."/>
            <person name="Sandor L."/>
            <person name="Smith M.W."/>
            <person name="Tsang A."/>
            <person name="Grigoriev I.V."/>
            <person name="Stajich J.E."/>
            <person name="Spatafora J.W."/>
        </authorList>
    </citation>
    <scope>NUCLEOTIDE SEQUENCE</scope>
    <source>
        <strain evidence="17">RSA 2281</strain>
    </source>
</reference>